<keyword evidence="5" id="KW-0812">Transmembrane</keyword>
<keyword evidence="14" id="KW-1185">Reference proteome</keyword>
<feature type="signal peptide" evidence="11">
    <location>
        <begin position="1"/>
        <end position="21"/>
    </location>
</feature>
<feature type="chain" id="PRO_5045980131" evidence="11">
    <location>
        <begin position="22"/>
        <end position="388"/>
    </location>
</feature>
<dbReference type="InterPro" id="IPR033900">
    <property type="entry name" value="Gram_neg_porin_domain"/>
</dbReference>
<evidence type="ECO:0000313" key="13">
    <source>
        <dbReference type="EMBL" id="CAD6530163.1"/>
    </source>
</evidence>
<keyword evidence="4" id="KW-1134">Transmembrane beta strand</keyword>
<dbReference type="RefSeq" id="WP_201642430.1">
    <property type="nucleotide sequence ID" value="NZ_CAJHCP010000005.1"/>
</dbReference>
<evidence type="ECO:0000256" key="10">
    <source>
        <dbReference type="ARBA" id="ARBA00023237"/>
    </source>
</evidence>
<evidence type="ECO:0000256" key="11">
    <source>
        <dbReference type="SAM" id="SignalP"/>
    </source>
</evidence>
<gene>
    <name evidence="13" type="ORF">LMG28140_02311</name>
</gene>
<sequence>MKLKIASSAALLAFAAASAHAQSSVTLYGVLDTGVIWQSTNVATFVPNAAQNRNLGSRVGLNEGGSMFGLTGSEDLGGGYRANFKLQGSFSLTNGRSGLPDAPGASSLFTQVSTVGLQGWFGRIDFGRQYAPMAYALSDTDTRSAQYFGSILTAWVAMNTVAGWPGNSTNVAFGGLYEDNAIVYNSPSFHGVSVALEYAPGGVTGQLQGGTRESAVLKYSNYGLNAAAIYYNGHDTNPYQYPKVTAAVPATGLNNNRFVYFGAKYTWRSLSVSGSFSNGHNPANENTGAPGGASGDVDMWTGGLGYRFTPALNVTSGLYYLKDQKHNQNQSTLYVIGVNYSLSKTTLTYADIGYVSNRGAMNQELQYGAPLAPGRNTTAATVGLRHTF</sequence>
<evidence type="ECO:0000256" key="4">
    <source>
        <dbReference type="ARBA" id="ARBA00022452"/>
    </source>
</evidence>
<protein>
    <submittedName>
        <fullName evidence="13">Outer membrane porin protein 32</fullName>
    </submittedName>
</protein>
<evidence type="ECO:0000259" key="12">
    <source>
        <dbReference type="Pfam" id="PF13609"/>
    </source>
</evidence>
<evidence type="ECO:0000256" key="7">
    <source>
        <dbReference type="ARBA" id="ARBA00023065"/>
    </source>
</evidence>
<comment type="subcellular location">
    <subcellularLocation>
        <location evidence="1">Cell outer membrane</location>
        <topology evidence="1">Multi-pass membrane protein</topology>
    </subcellularLocation>
</comment>
<keyword evidence="9" id="KW-0472">Membrane</keyword>
<name>A0ABM8NKC6_9BURK</name>
<dbReference type="EMBL" id="CAJHCP010000005">
    <property type="protein sequence ID" value="CAD6530163.1"/>
    <property type="molecule type" value="Genomic_DNA"/>
</dbReference>
<feature type="domain" description="Porin" evidence="12">
    <location>
        <begin position="9"/>
        <end position="359"/>
    </location>
</feature>
<evidence type="ECO:0000256" key="9">
    <source>
        <dbReference type="ARBA" id="ARBA00023136"/>
    </source>
</evidence>
<evidence type="ECO:0000256" key="6">
    <source>
        <dbReference type="ARBA" id="ARBA00022729"/>
    </source>
</evidence>
<dbReference type="InterPro" id="IPR050298">
    <property type="entry name" value="Gram-neg_bact_OMP"/>
</dbReference>
<dbReference type="Gene3D" id="2.40.160.10">
    <property type="entry name" value="Porin"/>
    <property type="match status" value="1"/>
</dbReference>
<dbReference type="SUPFAM" id="SSF56935">
    <property type="entry name" value="Porins"/>
    <property type="match status" value="1"/>
</dbReference>
<dbReference type="PANTHER" id="PTHR34501:SF9">
    <property type="entry name" value="MAJOR OUTER MEMBRANE PROTEIN P.IA"/>
    <property type="match status" value="1"/>
</dbReference>
<evidence type="ECO:0000256" key="3">
    <source>
        <dbReference type="ARBA" id="ARBA00022448"/>
    </source>
</evidence>
<keyword evidence="6 11" id="KW-0732">Signal</keyword>
<evidence type="ECO:0000256" key="5">
    <source>
        <dbReference type="ARBA" id="ARBA00022692"/>
    </source>
</evidence>
<dbReference type="CDD" id="cd00342">
    <property type="entry name" value="gram_neg_porins"/>
    <property type="match status" value="1"/>
</dbReference>
<evidence type="ECO:0000313" key="14">
    <source>
        <dbReference type="Proteomes" id="UP000598032"/>
    </source>
</evidence>
<reference evidence="13 14" key="1">
    <citation type="submission" date="2020-10" db="EMBL/GenBank/DDBJ databases">
        <authorList>
            <person name="Peeters C."/>
        </authorList>
    </citation>
    <scope>NUCLEOTIDE SEQUENCE [LARGE SCALE GENOMIC DNA]</scope>
    <source>
        <strain evidence="13 14">LMG 28140</strain>
    </source>
</reference>
<comment type="subunit">
    <text evidence="2">Homotrimer.</text>
</comment>
<dbReference type="Proteomes" id="UP000598032">
    <property type="component" value="Unassembled WGS sequence"/>
</dbReference>
<evidence type="ECO:0000256" key="2">
    <source>
        <dbReference type="ARBA" id="ARBA00011233"/>
    </source>
</evidence>
<keyword evidence="7" id="KW-0406">Ion transport</keyword>
<dbReference type="Pfam" id="PF13609">
    <property type="entry name" value="Porin_4"/>
    <property type="match status" value="1"/>
</dbReference>
<comment type="caution">
    <text evidence="13">The sequence shown here is derived from an EMBL/GenBank/DDBJ whole genome shotgun (WGS) entry which is preliminary data.</text>
</comment>
<organism evidence="13 14">
    <name type="scientific">Paraburkholderia metrosideri</name>
    <dbReference type="NCBI Taxonomy" id="580937"/>
    <lineage>
        <taxon>Bacteria</taxon>
        <taxon>Pseudomonadati</taxon>
        <taxon>Pseudomonadota</taxon>
        <taxon>Betaproteobacteria</taxon>
        <taxon>Burkholderiales</taxon>
        <taxon>Burkholderiaceae</taxon>
        <taxon>Paraburkholderia</taxon>
    </lineage>
</organism>
<evidence type="ECO:0000256" key="8">
    <source>
        <dbReference type="ARBA" id="ARBA00023114"/>
    </source>
</evidence>
<proteinExistence type="predicted"/>
<dbReference type="PANTHER" id="PTHR34501">
    <property type="entry name" value="PROTEIN YDDL-RELATED"/>
    <property type="match status" value="1"/>
</dbReference>
<keyword evidence="10" id="KW-0998">Cell outer membrane</keyword>
<keyword evidence="8" id="KW-0626">Porin</keyword>
<dbReference type="InterPro" id="IPR023614">
    <property type="entry name" value="Porin_dom_sf"/>
</dbReference>
<accession>A0ABM8NKC6</accession>
<keyword evidence="3" id="KW-0813">Transport</keyword>
<evidence type="ECO:0000256" key="1">
    <source>
        <dbReference type="ARBA" id="ARBA00004571"/>
    </source>
</evidence>